<keyword evidence="2" id="KW-0812">Transmembrane</keyword>
<dbReference type="Proteomes" id="UP001165541">
    <property type="component" value="Unassembled WGS sequence"/>
</dbReference>
<dbReference type="RefSeq" id="WP_251779963.1">
    <property type="nucleotide sequence ID" value="NZ_JAMKFE010000012.1"/>
</dbReference>
<evidence type="ECO:0000313" key="3">
    <source>
        <dbReference type="EMBL" id="MCM5681482.1"/>
    </source>
</evidence>
<protein>
    <submittedName>
        <fullName evidence="3">Uncharacterized protein</fullName>
    </submittedName>
</protein>
<comment type="caution">
    <text evidence="3">The sequence shown here is derived from an EMBL/GenBank/DDBJ whole genome shotgun (WGS) entry which is preliminary data.</text>
</comment>
<keyword evidence="2" id="KW-0472">Membrane</keyword>
<keyword evidence="4" id="KW-1185">Reference proteome</keyword>
<proteinExistence type="predicted"/>
<organism evidence="3 4">
    <name type="scientific">Caldimonas mangrovi</name>
    <dbReference type="NCBI Taxonomy" id="2944811"/>
    <lineage>
        <taxon>Bacteria</taxon>
        <taxon>Pseudomonadati</taxon>
        <taxon>Pseudomonadota</taxon>
        <taxon>Betaproteobacteria</taxon>
        <taxon>Burkholderiales</taxon>
        <taxon>Sphaerotilaceae</taxon>
        <taxon>Caldimonas</taxon>
    </lineage>
</organism>
<gene>
    <name evidence="3" type="ORF">M8A51_18300</name>
</gene>
<keyword evidence="2" id="KW-1133">Transmembrane helix</keyword>
<feature type="compositionally biased region" description="Basic and acidic residues" evidence="1">
    <location>
        <begin position="1399"/>
        <end position="1418"/>
    </location>
</feature>
<evidence type="ECO:0000313" key="4">
    <source>
        <dbReference type="Proteomes" id="UP001165541"/>
    </source>
</evidence>
<feature type="transmembrane region" description="Helical" evidence="2">
    <location>
        <begin position="274"/>
        <end position="291"/>
    </location>
</feature>
<feature type="compositionally biased region" description="Basic and acidic residues" evidence="1">
    <location>
        <begin position="241"/>
        <end position="250"/>
    </location>
</feature>
<feature type="transmembrane region" description="Helical" evidence="2">
    <location>
        <begin position="312"/>
        <end position="334"/>
    </location>
</feature>
<accession>A0ABT0YT76</accession>
<name>A0ABT0YT76_9BURK</name>
<feature type="region of interest" description="Disordered" evidence="1">
    <location>
        <begin position="1360"/>
        <end position="1418"/>
    </location>
</feature>
<feature type="region of interest" description="Disordered" evidence="1">
    <location>
        <begin position="236"/>
        <end position="265"/>
    </location>
</feature>
<sequence length="1418" mass="154764">MQSAPHDNLALLRQALGRDVLPQRLLDAERALEQAKMAIQQARDAGREPTPLQLDTLHNASVRYDQLATAEFKAAASSGRPVTMDMRKAAANFASSLVSNFIGFTIPTAVAAHMPDPVKPYVFAGMVGLMGPAGAEAGSRALRALDGAVIDVNWRLPGSGSGTVGPQKKLWGDFALTMLNVAIYGAVSVAMSRSGFIGNNPWGAGVRAVASGASFSAVNAAITWAGNKDSLRRMGAQQAEDVSKLKHDRAAPSLSMTASEPVAREDRTTMPRKMVEVGAAVLGSVLAATALGGEMMWSSNKFKNDSHPTRQLAADIFVGFTAYFLLAALARSAFTHFFNHPDRNAKDLGVIENKVAVQHIHRSGVEAYENLLDHVGKDLQEGHWGSDSKAAFDVTTRVLNGEAFRTNAPADEHHPAKQLARMLNDVAVDISGDLQTRPGAMQQRNAGALQEVAEYLRDAAASLREGADRVADGKAFQPALKNAVNRLRDTQFLLMQGNLQLGATDRPADGAAVPGLDAVQQAAATLLPHYAALRGVDRDEQAFKVVKKLQESGLGSDNAKKAISQIVSDSPHDRIFLADIADHIHRTGQDTDLFLHTVDMHVRTAFKGSPPPEVAAKVLLLHNAVNHGQSTDTPSTPVAASAVRQRRPFAAQGEEAAAETPTLRARAHEVSDAQVARAGRALPRIDPLSLIERHEHHPDELQRVFTQAFKRSDFGPAQVLRTLHELRHNATLPDRALTDGSQDVEAGSHVAGAAQRMLAAFEKAMGPSFVKAVEAEAGAGLWNAAGPGGDMFSALSRDLSSMAKPWRDSVAPTLVARLPTEKPDLPQRPITDTHFHTTGYSGNVTAMEENIKYMDDNAVACTIFAGIPSQMHGMTPEALYYNNNPHKISMFYRDHDRALAIDYMKQDAEAQKRVVLCITGLDVSNPAVIGKELDQRLREFPRVFRGAGEDTWIKEIVSDSQVYKPTLEGMTASIKEHLLRGLSHLLHCDRGVPGNKDKNVQDVIKLLTDAPRLAQEWAATDPLRAKHGLENAPPPAGDLIWAHGMGKRRYDTESRDHTKQMMRDLNAFKATEDAVLAKHGSVPTQVRWDASWDFVSHDILQGAADLFAQHGVSKPIEKGLRDVISAYEAFAVVGGRSDKSADLGKQNMMSLFRVGANTQAKHYFQAVANFKKTVEREFQDPRVRNAFANMCEHHGDQGNNWFHTMYAHPSKCLFGSDALQVAMKTHGEAAYAMNMKVMEPALIMFDELAKTHSEQLPNLVGLSKKITVDNFKEVWFNPQAEVRRHAWEDMLQKEQPAEHVALQGGAVQRGQQPHYLPMPGSDFQHELDQLPTEHLPGRQQVSRASSDADLYSGFDDARRSRVDDLSRTPEISRTPERRVTFADLEGDGGGPSDPARAQRALERRLMRPLDDKDPNTGT</sequence>
<evidence type="ECO:0000256" key="1">
    <source>
        <dbReference type="SAM" id="MobiDB-lite"/>
    </source>
</evidence>
<evidence type="ECO:0000256" key="2">
    <source>
        <dbReference type="SAM" id="Phobius"/>
    </source>
</evidence>
<dbReference type="EMBL" id="JAMKFE010000012">
    <property type="protein sequence ID" value="MCM5681482.1"/>
    <property type="molecule type" value="Genomic_DNA"/>
</dbReference>
<reference evidence="3" key="1">
    <citation type="submission" date="2022-05" db="EMBL/GenBank/DDBJ databases">
        <title>Schlegelella sp. nov., isolated from mangrove soil.</title>
        <authorList>
            <person name="Liu Y."/>
            <person name="Ge X."/>
            <person name="Liu W."/>
        </authorList>
    </citation>
    <scope>NUCLEOTIDE SEQUENCE</scope>
    <source>
        <strain evidence="3">S2-27</strain>
    </source>
</reference>